<dbReference type="GO" id="GO:0006420">
    <property type="term" value="P:arginyl-tRNA aminoacylation"/>
    <property type="evidence" value="ECO:0007669"/>
    <property type="project" value="UniProtKB-UniRule"/>
</dbReference>
<comment type="subcellular location">
    <subcellularLocation>
        <location evidence="1">Cytoplasm</location>
    </subcellularLocation>
</comment>
<evidence type="ECO:0000256" key="11">
    <source>
        <dbReference type="NCBIfam" id="TIGR00456"/>
    </source>
</evidence>
<keyword evidence="7 12" id="KW-0067">ATP-binding</keyword>
<comment type="caution">
    <text evidence="14">The sequence shown here is derived from an EMBL/GenBank/DDBJ whole genome shotgun (WGS) entry which is preliminary data.</text>
</comment>
<dbReference type="GO" id="GO:0005737">
    <property type="term" value="C:cytoplasm"/>
    <property type="evidence" value="ECO:0007669"/>
    <property type="project" value="UniProtKB-SubCell"/>
</dbReference>
<dbReference type="SMART" id="SM00836">
    <property type="entry name" value="DALR_1"/>
    <property type="match status" value="1"/>
</dbReference>
<keyword evidence="8 12" id="KW-0648">Protein biosynthesis</keyword>
<reference evidence="14 15" key="1">
    <citation type="journal article" date="2016" name="Nat. Commun.">
        <title>Thousands of microbial genomes shed light on interconnected biogeochemical processes in an aquifer system.</title>
        <authorList>
            <person name="Anantharaman K."/>
            <person name="Brown C.T."/>
            <person name="Hug L.A."/>
            <person name="Sharon I."/>
            <person name="Castelle C.J."/>
            <person name="Probst A.J."/>
            <person name="Thomas B.C."/>
            <person name="Singh A."/>
            <person name="Wilkins M.J."/>
            <person name="Karaoz U."/>
            <person name="Brodie E.L."/>
            <person name="Williams K.H."/>
            <person name="Hubbard S.S."/>
            <person name="Banfield J.F."/>
        </authorList>
    </citation>
    <scope>NUCLEOTIDE SEQUENCE [LARGE SCALE GENOMIC DNA]</scope>
</reference>
<dbReference type="Proteomes" id="UP000178116">
    <property type="component" value="Unassembled WGS sequence"/>
</dbReference>
<dbReference type="GO" id="GO:0004814">
    <property type="term" value="F:arginine-tRNA ligase activity"/>
    <property type="evidence" value="ECO:0007669"/>
    <property type="project" value="UniProtKB-UniRule"/>
</dbReference>
<dbReference type="Gene3D" id="3.40.50.620">
    <property type="entry name" value="HUPs"/>
    <property type="match status" value="1"/>
</dbReference>
<protein>
    <recommendedName>
        <fullName evidence="3 11">Arginine--tRNA ligase</fullName>
        <ecNumber evidence="3 11">6.1.1.19</ecNumber>
    </recommendedName>
</protein>
<feature type="domain" description="DALR anticodon binding" evidence="13">
    <location>
        <begin position="409"/>
        <end position="546"/>
    </location>
</feature>
<evidence type="ECO:0000256" key="2">
    <source>
        <dbReference type="ARBA" id="ARBA00005594"/>
    </source>
</evidence>
<dbReference type="InterPro" id="IPR036695">
    <property type="entry name" value="Arg-tRNA-synth_N_sf"/>
</dbReference>
<dbReference type="PANTHER" id="PTHR11956">
    <property type="entry name" value="ARGINYL-TRNA SYNTHETASE"/>
    <property type="match status" value="1"/>
</dbReference>
<dbReference type="InterPro" id="IPR001278">
    <property type="entry name" value="Arg-tRNA-ligase"/>
</dbReference>
<name>A0A1G2LYN6_9BACT</name>
<evidence type="ECO:0000256" key="10">
    <source>
        <dbReference type="ARBA" id="ARBA00049339"/>
    </source>
</evidence>
<gene>
    <name evidence="14" type="ORF">A3A10_01765</name>
</gene>
<comment type="catalytic activity">
    <reaction evidence="10">
        <text>tRNA(Arg) + L-arginine + ATP = L-arginyl-tRNA(Arg) + AMP + diphosphate</text>
        <dbReference type="Rhea" id="RHEA:20301"/>
        <dbReference type="Rhea" id="RHEA-COMP:9658"/>
        <dbReference type="Rhea" id="RHEA-COMP:9673"/>
        <dbReference type="ChEBI" id="CHEBI:30616"/>
        <dbReference type="ChEBI" id="CHEBI:32682"/>
        <dbReference type="ChEBI" id="CHEBI:33019"/>
        <dbReference type="ChEBI" id="CHEBI:78442"/>
        <dbReference type="ChEBI" id="CHEBI:78513"/>
        <dbReference type="ChEBI" id="CHEBI:456215"/>
        <dbReference type="EC" id="6.1.1.19"/>
    </reaction>
</comment>
<dbReference type="Gene3D" id="1.10.730.10">
    <property type="entry name" value="Isoleucyl-tRNA Synthetase, Domain 1"/>
    <property type="match status" value="1"/>
</dbReference>
<dbReference type="NCBIfam" id="TIGR00456">
    <property type="entry name" value="argS"/>
    <property type="match status" value="1"/>
</dbReference>
<dbReference type="GO" id="GO:0005524">
    <property type="term" value="F:ATP binding"/>
    <property type="evidence" value="ECO:0007669"/>
    <property type="project" value="UniProtKB-KW"/>
</dbReference>
<dbReference type="SUPFAM" id="SSF47323">
    <property type="entry name" value="Anticodon-binding domain of a subclass of class I aminoacyl-tRNA synthetases"/>
    <property type="match status" value="1"/>
</dbReference>
<dbReference type="FunFam" id="1.10.730.10:FF:000008">
    <property type="entry name" value="Arginine--tRNA ligase"/>
    <property type="match status" value="1"/>
</dbReference>
<dbReference type="PRINTS" id="PR01038">
    <property type="entry name" value="TRNASYNTHARG"/>
</dbReference>
<accession>A0A1G2LYN6</accession>
<evidence type="ECO:0000256" key="12">
    <source>
        <dbReference type="RuleBase" id="RU363038"/>
    </source>
</evidence>
<dbReference type="InterPro" id="IPR035684">
    <property type="entry name" value="ArgRS_core"/>
</dbReference>
<evidence type="ECO:0000256" key="8">
    <source>
        <dbReference type="ARBA" id="ARBA00022917"/>
    </source>
</evidence>
<dbReference type="AlphaFoldDB" id="A0A1G2LYN6"/>
<dbReference type="Pfam" id="PF00750">
    <property type="entry name" value="tRNA-synt_1d"/>
    <property type="match status" value="2"/>
</dbReference>
<evidence type="ECO:0000256" key="3">
    <source>
        <dbReference type="ARBA" id="ARBA00012837"/>
    </source>
</evidence>
<keyword evidence="9 12" id="KW-0030">Aminoacyl-tRNA synthetase</keyword>
<dbReference type="InterPro" id="IPR009080">
    <property type="entry name" value="tRNAsynth_Ia_anticodon-bd"/>
</dbReference>
<keyword evidence="5 12" id="KW-0436">Ligase</keyword>
<keyword evidence="6 12" id="KW-0547">Nucleotide-binding</keyword>
<dbReference type="PANTHER" id="PTHR11956:SF5">
    <property type="entry name" value="ARGININE--TRNA LIGASE, CYTOPLASMIC"/>
    <property type="match status" value="1"/>
</dbReference>
<evidence type="ECO:0000256" key="9">
    <source>
        <dbReference type="ARBA" id="ARBA00023146"/>
    </source>
</evidence>
<evidence type="ECO:0000259" key="13">
    <source>
        <dbReference type="SMART" id="SM00836"/>
    </source>
</evidence>
<dbReference type="InterPro" id="IPR008909">
    <property type="entry name" value="DALR_anticod-bd"/>
</dbReference>
<proteinExistence type="inferred from homology"/>
<evidence type="ECO:0000313" key="15">
    <source>
        <dbReference type="Proteomes" id="UP000178116"/>
    </source>
</evidence>
<evidence type="ECO:0000256" key="7">
    <source>
        <dbReference type="ARBA" id="ARBA00022840"/>
    </source>
</evidence>
<dbReference type="EMBL" id="MHRA01000008">
    <property type="protein sequence ID" value="OHA15901.1"/>
    <property type="molecule type" value="Genomic_DNA"/>
</dbReference>
<keyword evidence="4" id="KW-0963">Cytoplasm</keyword>
<evidence type="ECO:0000256" key="5">
    <source>
        <dbReference type="ARBA" id="ARBA00022598"/>
    </source>
</evidence>
<organism evidence="14 15">
    <name type="scientific">Candidatus Tagabacteria bacterium RIFCSPLOWO2_01_FULL_42_9</name>
    <dbReference type="NCBI Taxonomy" id="1802296"/>
    <lineage>
        <taxon>Bacteria</taxon>
        <taxon>Candidatus Tagaibacteriota</taxon>
    </lineage>
</organism>
<evidence type="ECO:0000256" key="6">
    <source>
        <dbReference type="ARBA" id="ARBA00022741"/>
    </source>
</evidence>
<evidence type="ECO:0000256" key="1">
    <source>
        <dbReference type="ARBA" id="ARBA00004496"/>
    </source>
</evidence>
<evidence type="ECO:0000256" key="4">
    <source>
        <dbReference type="ARBA" id="ARBA00022490"/>
    </source>
</evidence>
<dbReference type="EC" id="6.1.1.19" evidence="3 11"/>
<dbReference type="Gene3D" id="3.30.1360.70">
    <property type="entry name" value="Arginyl tRNA synthetase N-terminal domain"/>
    <property type="match status" value="1"/>
</dbReference>
<dbReference type="InterPro" id="IPR001412">
    <property type="entry name" value="aa-tRNA-synth_I_CS"/>
</dbReference>
<dbReference type="SUPFAM" id="SSF52374">
    <property type="entry name" value="Nucleotidylyl transferase"/>
    <property type="match status" value="1"/>
</dbReference>
<dbReference type="Pfam" id="PF05746">
    <property type="entry name" value="DALR_1"/>
    <property type="match status" value="1"/>
</dbReference>
<dbReference type="InterPro" id="IPR014729">
    <property type="entry name" value="Rossmann-like_a/b/a_fold"/>
</dbReference>
<dbReference type="PROSITE" id="PS00178">
    <property type="entry name" value="AA_TRNA_LIGASE_I"/>
    <property type="match status" value="1"/>
</dbReference>
<sequence length="546" mass="62066">MLRAILHKEIEKSLENAYPERSQRVDFSVWRSQFADYSANIAGSYEMAEKISRDLMKSGMIRKYFLAEEIKAGDNGFLNFWLSEKGLLGGLENLDKNFPAQKEKISLDYLDANPTGPVHLGHARSGFYGDVLANILKFYGHKISREFYVNNAKSSSQIQSLGKTALSIIGGGEGEEYRHEQLLEILKKPEVKKKLRKTKEPKEAGFYIAGLIQKENEEFLEKTVKIKFDLFFEEEKVYSSGMVAKILQKLRDAGVVYEKDGAAWLRSSQFGDSEDRVLIRSSGEPTYLLPDIGYHMNRLVKRKYDKAVNIFGADHYGYGPRLFAGLETIGIKPQRVKIIIAQVARLIKDGKELKMSKRAGVFVTLEELIKEVGLDVARFFFLTRSLDTHLDFDLDLAKERSKKNPVYYVQYAHARACSILRKSGMKQKSGSQIVGVGAQNFREAKILGISDLRAELLRNSATRNLILKLIQFSEVVEDIAKDYQVHRLTTYAYELAKVFTDFYENAPVLAAETEELKKFRLALVSRVRKILERSLGLMGISAPEKM</sequence>
<evidence type="ECO:0000313" key="14">
    <source>
        <dbReference type="EMBL" id="OHA15901.1"/>
    </source>
</evidence>
<comment type="similarity">
    <text evidence="2 12">Belongs to the class-I aminoacyl-tRNA synthetase family.</text>
</comment>